<evidence type="ECO:0000256" key="5">
    <source>
        <dbReference type="ARBA" id="ARBA00023136"/>
    </source>
</evidence>
<dbReference type="InterPro" id="IPR000612">
    <property type="entry name" value="PMP3"/>
</dbReference>
<evidence type="ECO:0000256" key="4">
    <source>
        <dbReference type="ARBA" id="ARBA00022989"/>
    </source>
</evidence>
<keyword evidence="5 6" id="KW-0472">Membrane</keyword>
<keyword evidence="3 6" id="KW-0812">Transmembrane</keyword>
<evidence type="ECO:0008006" key="9">
    <source>
        <dbReference type="Google" id="ProtNLM"/>
    </source>
</evidence>
<dbReference type="Proteomes" id="UP000324800">
    <property type="component" value="Unassembled WGS sequence"/>
</dbReference>
<dbReference type="Pfam" id="PF01679">
    <property type="entry name" value="Pmp3"/>
    <property type="match status" value="1"/>
</dbReference>
<dbReference type="GO" id="GO:0016020">
    <property type="term" value="C:membrane"/>
    <property type="evidence" value="ECO:0007669"/>
    <property type="project" value="UniProtKB-SubCell"/>
</dbReference>
<dbReference type="AlphaFoldDB" id="A0A5J4WNQ0"/>
<keyword evidence="4 6" id="KW-1133">Transmembrane helix</keyword>
<evidence type="ECO:0000313" key="8">
    <source>
        <dbReference type="Proteomes" id="UP000324800"/>
    </source>
</evidence>
<name>A0A5J4WNQ0_9EUKA</name>
<proteinExistence type="inferred from homology"/>
<evidence type="ECO:0000256" key="2">
    <source>
        <dbReference type="ARBA" id="ARBA00009530"/>
    </source>
</evidence>
<evidence type="ECO:0000256" key="6">
    <source>
        <dbReference type="SAM" id="Phobius"/>
    </source>
</evidence>
<evidence type="ECO:0000256" key="1">
    <source>
        <dbReference type="ARBA" id="ARBA00004370"/>
    </source>
</evidence>
<organism evidence="7 8">
    <name type="scientific">Streblomastix strix</name>
    <dbReference type="NCBI Taxonomy" id="222440"/>
    <lineage>
        <taxon>Eukaryota</taxon>
        <taxon>Metamonada</taxon>
        <taxon>Preaxostyla</taxon>
        <taxon>Oxymonadida</taxon>
        <taxon>Streblomastigidae</taxon>
        <taxon>Streblomastix</taxon>
    </lineage>
</organism>
<reference evidence="7 8" key="1">
    <citation type="submission" date="2019-03" db="EMBL/GenBank/DDBJ databases">
        <title>Single cell metagenomics reveals metabolic interactions within the superorganism composed of flagellate Streblomastix strix and complex community of Bacteroidetes bacteria on its surface.</title>
        <authorList>
            <person name="Treitli S.C."/>
            <person name="Kolisko M."/>
            <person name="Husnik F."/>
            <person name="Keeling P."/>
            <person name="Hampl V."/>
        </authorList>
    </citation>
    <scope>NUCLEOTIDE SEQUENCE [LARGE SCALE GENOMIC DNA]</scope>
    <source>
        <strain evidence="7">ST1C</strain>
    </source>
</reference>
<evidence type="ECO:0000256" key="3">
    <source>
        <dbReference type="ARBA" id="ARBA00022692"/>
    </source>
</evidence>
<dbReference type="EMBL" id="SNRW01001424">
    <property type="protein sequence ID" value="KAA6396458.1"/>
    <property type="molecule type" value="Genomic_DNA"/>
</dbReference>
<accession>A0A5J4WNQ0</accession>
<comment type="caution">
    <text evidence="7">The sequence shown here is derived from an EMBL/GenBank/DDBJ whole genome shotgun (WGS) entry which is preliminary data.</text>
</comment>
<sequence>MGCGLWDIIVIIFCIIFPPIAVILMHFIPQVKKGFDFLLWLIITIICTIFAWLPGIIIAFLIYFGVCG</sequence>
<feature type="transmembrane region" description="Helical" evidence="6">
    <location>
        <begin position="37"/>
        <end position="66"/>
    </location>
</feature>
<comment type="similarity">
    <text evidence="2">Belongs to the UPF0057 (PMP3) family.</text>
</comment>
<gene>
    <name evidence="7" type="ORF">EZS28_008019</name>
</gene>
<feature type="transmembrane region" description="Helical" evidence="6">
    <location>
        <begin position="6"/>
        <end position="25"/>
    </location>
</feature>
<protein>
    <recommendedName>
        <fullName evidence="9">YqaE/Pmp3 family membrane protein</fullName>
    </recommendedName>
</protein>
<evidence type="ECO:0000313" key="7">
    <source>
        <dbReference type="EMBL" id="KAA6396458.1"/>
    </source>
</evidence>
<comment type="subcellular location">
    <subcellularLocation>
        <location evidence="1">Membrane</location>
    </subcellularLocation>
</comment>